<dbReference type="Proteomes" id="UP001642409">
    <property type="component" value="Unassembled WGS sequence"/>
</dbReference>
<keyword evidence="1" id="KW-0472">Membrane</keyword>
<feature type="transmembrane region" description="Helical" evidence="1">
    <location>
        <begin position="134"/>
        <end position="157"/>
    </location>
</feature>
<evidence type="ECO:0000313" key="4">
    <source>
        <dbReference type="Proteomes" id="UP001642409"/>
    </source>
</evidence>
<feature type="transmembrane region" description="Helical" evidence="1">
    <location>
        <begin position="276"/>
        <end position="300"/>
    </location>
</feature>
<feature type="transmembrane region" description="Helical" evidence="1">
    <location>
        <begin position="206"/>
        <end position="224"/>
    </location>
</feature>
<protein>
    <submittedName>
        <fullName evidence="3">Uncharacterized protein</fullName>
    </submittedName>
</protein>
<feature type="transmembrane region" description="Helical" evidence="1">
    <location>
        <begin position="164"/>
        <end position="186"/>
    </location>
</feature>
<gene>
    <name evidence="3" type="ORF">HINF_LOCUS10597</name>
</gene>
<evidence type="ECO:0000313" key="3">
    <source>
        <dbReference type="EMBL" id="CAL5988900.1"/>
    </source>
</evidence>
<sequence length="414" mass="48559">MFKQQSFSRIRTISIIWISIATAIEQVVEKIMMPPQDPSEYIINQPLGMMICKQGRYFSNQILQIQSAIYWHNYLVKRCSYTMDYVFVMCVGLVANLLPMMIVSYFALTMGYISKNVFLQQISFSTQLFNNKEYYYNSFCLGVHELSTVIAVHFICFKFKLNHFKVFVGLGLSSIILRSIIILALYSGDKFENDKFRNYYDQNELTQLYIFSFAFALGEKLNVYQKQFRMLQNKFLKRTVAIEKEKAKIIVGICTFSTISFIYMDSHVLYRQKTEYLLVFRLLQPVYTIFTYGLYTMYILHDETPNQNSIIGSDPENKYQVPGYNYDYLQYLCMEPLFAIILYFVGDTIIGPYNSKIFVLLTIGIITAQLAFGKFLYKMIDWLIQGCLKACISYFDELKRKHISQLIKNAIYTD</sequence>
<feature type="transmembrane region" description="Helical" evidence="1">
    <location>
        <begin position="357"/>
        <end position="377"/>
    </location>
</feature>
<evidence type="ECO:0000256" key="1">
    <source>
        <dbReference type="SAM" id="Phobius"/>
    </source>
</evidence>
<reference evidence="3 4" key="1">
    <citation type="submission" date="2024-07" db="EMBL/GenBank/DDBJ databases">
        <authorList>
            <person name="Akdeniz Z."/>
        </authorList>
    </citation>
    <scope>NUCLEOTIDE SEQUENCE [LARGE SCALE GENOMIC DNA]</scope>
</reference>
<evidence type="ECO:0000256" key="2">
    <source>
        <dbReference type="SAM" id="SignalP"/>
    </source>
</evidence>
<feature type="signal peptide" evidence="2">
    <location>
        <begin position="1"/>
        <end position="23"/>
    </location>
</feature>
<comment type="caution">
    <text evidence="3">The sequence shown here is derived from an EMBL/GenBank/DDBJ whole genome shotgun (WGS) entry which is preliminary data.</text>
</comment>
<organism evidence="3 4">
    <name type="scientific">Hexamita inflata</name>
    <dbReference type="NCBI Taxonomy" id="28002"/>
    <lineage>
        <taxon>Eukaryota</taxon>
        <taxon>Metamonada</taxon>
        <taxon>Diplomonadida</taxon>
        <taxon>Hexamitidae</taxon>
        <taxon>Hexamitinae</taxon>
        <taxon>Hexamita</taxon>
    </lineage>
</organism>
<accession>A0ABP1H8M7</accession>
<feature type="transmembrane region" description="Helical" evidence="1">
    <location>
        <begin position="85"/>
        <end position="114"/>
    </location>
</feature>
<dbReference type="EMBL" id="CAXDID020000023">
    <property type="protein sequence ID" value="CAL5988900.1"/>
    <property type="molecule type" value="Genomic_DNA"/>
</dbReference>
<keyword evidence="1" id="KW-1133">Transmembrane helix</keyword>
<keyword evidence="2" id="KW-0732">Signal</keyword>
<feature type="chain" id="PRO_5047437449" evidence="2">
    <location>
        <begin position="24"/>
        <end position="414"/>
    </location>
</feature>
<keyword evidence="1" id="KW-0812">Transmembrane</keyword>
<proteinExistence type="predicted"/>
<name>A0ABP1H8M7_9EUKA</name>
<feature type="transmembrane region" description="Helical" evidence="1">
    <location>
        <begin position="328"/>
        <end position="345"/>
    </location>
</feature>
<keyword evidence="4" id="KW-1185">Reference proteome</keyword>